<evidence type="ECO:0000313" key="1">
    <source>
        <dbReference type="EMBL" id="PNJ31539.1"/>
    </source>
</evidence>
<proteinExistence type="predicted"/>
<organism evidence="1">
    <name type="scientific">Pongo abelii</name>
    <name type="common">Sumatran orangutan</name>
    <name type="synonym">Pongo pygmaeus abelii</name>
    <dbReference type="NCBI Taxonomy" id="9601"/>
    <lineage>
        <taxon>Eukaryota</taxon>
        <taxon>Metazoa</taxon>
        <taxon>Chordata</taxon>
        <taxon>Craniata</taxon>
        <taxon>Vertebrata</taxon>
        <taxon>Euteleostomi</taxon>
        <taxon>Mammalia</taxon>
        <taxon>Eutheria</taxon>
        <taxon>Euarchontoglires</taxon>
        <taxon>Primates</taxon>
        <taxon>Haplorrhini</taxon>
        <taxon>Catarrhini</taxon>
        <taxon>Hominidae</taxon>
        <taxon>Pongo</taxon>
    </lineage>
</organism>
<sequence>MASSMRSLFSDHGKYVESFRRFLNHSTEHQCMQEFMDKKLPGIIARIGDTKSEIKILSIGGGADFLIRGSSRVLKWNSCFILCRTRQKDKSGMRIHDERSSELPFGAARFERQIFISLIPSFLHPLLSEIDLQILSKVQAQYPGVCINNEVVEPSAEQIAKYKGLVAKTSNLENVKFAWHKETSSEYQSRILEKKELQKWDFIHMIQ</sequence>
<dbReference type="SUPFAM" id="SSF53335">
    <property type="entry name" value="S-adenosyl-L-methionine-dependent methyltransferases"/>
    <property type="match status" value="2"/>
</dbReference>
<protein>
    <submittedName>
        <fullName evidence="1">HNMT isoform 5</fullName>
    </submittedName>
</protein>
<comment type="caution">
    <text evidence="1">The sequence shown here is derived from an EMBL/GenBank/DDBJ whole genome shotgun (WGS) entry which is preliminary data.</text>
</comment>
<feature type="non-terminal residue" evidence="1">
    <location>
        <position position="207"/>
    </location>
</feature>
<gene>
    <name evidence="1" type="ORF">CR201_G0035406</name>
</gene>
<dbReference type="AlphaFoldDB" id="A0A2J8TEV0"/>
<dbReference type="InterPro" id="IPR029063">
    <property type="entry name" value="SAM-dependent_MTases_sf"/>
</dbReference>
<accession>A0A2J8TEV0</accession>
<dbReference type="EMBL" id="NDHI03003500">
    <property type="protein sequence ID" value="PNJ31539.1"/>
    <property type="molecule type" value="Genomic_DNA"/>
</dbReference>
<name>A0A2J8TEV0_PONAB</name>
<dbReference type="Gene3D" id="3.40.50.150">
    <property type="entry name" value="Vaccinia Virus protein VP39"/>
    <property type="match status" value="2"/>
</dbReference>
<reference evidence="1" key="1">
    <citation type="submission" date="2017-12" db="EMBL/GenBank/DDBJ databases">
        <title>High-resolution comparative analysis of great ape genomes.</title>
        <authorList>
            <person name="Pollen A."/>
            <person name="Hastie A."/>
            <person name="Hormozdiari F."/>
            <person name="Dougherty M."/>
            <person name="Liu R."/>
            <person name="Chaisson M."/>
            <person name="Hoppe E."/>
            <person name="Hill C."/>
            <person name="Pang A."/>
            <person name="Hillier L."/>
            <person name="Baker C."/>
            <person name="Armstrong J."/>
            <person name="Shendure J."/>
            <person name="Paten B."/>
            <person name="Wilson R."/>
            <person name="Chao H."/>
            <person name="Schneider V."/>
            <person name="Ventura M."/>
            <person name="Kronenberg Z."/>
            <person name="Murali S."/>
            <person name="Gordon D."/>
            <person name="Cantsilieris S."/>
            <person name="Munson K."/>
            <person name="Nelson B."/>
            <person name="Raja A."/>
            <person name="Underwood J."/>
            <person name="Diekhans M."/>
            <person name="Fiddes I."/>
            <person name="Haussler D."/>
            <person name="Eichler E."/>
        </authorList>
    </citation>
    <scope>NUCLEOTIDE SEQUENCE [LARGE SCALE GENOMIC DNA]</scope>
    <source>
        <strain evidence="1">Susie</strain>
    </source>
</reference>